<reference evidence="1" key="1">
    <citation type="journal article" date="2018" name="Sci. Rep.">
        <title>Characterisation of pathogen-specific regions and novel effector candidates in Fusarium oxysporum f. sp. cepae.</title>
        <authorList>
            <person name="Armitage A.D."/>
            <person name="Taylor A."/>
            <person name="Sobczyk M.K."/>
            <person name="Baxter L."/>
            <person name="Greenfield B.P."/>
            <person name="Bates H.J."/>
            <person name="Wilson F."/>
            <person name="Jackson A.C."/>
            <person name="Ott S."/>
            <person name="Harrison R.J."/>
            <person name="Clarkson J.P."/>
        </authorList>
    </citation>
    <scope>NUCLEOTIDE SEQUENCE [LARGE SCALE GENOMIC DNA]</scope>
    <source>
        <strain evidence="1">FoC_Fus2</strain>
    </source>
</reference>
<proteinExistence type="predicted"/>
<gene>
    <name evidence="1" type="ORF">BFJ65_g14012</name>
</gene>
<dbReference type="EMBL" id="MRCU01000009">
    <property type="protein sequence ID" value="RKK12139.1"/>
    <property type="molecule type" value="Genomic_DNA"/>
</dbReference>
<organism evidence="1">
    <name type="scientific">Fusarium oxysporum f. sp. cepae</name>
    <dbReference type="NCBI Taxonomy" id="396571"/>
    <lineage>
        <taxon>Eukaryota</taxon>
        <taxon>Fungi</taxon>
        <taxon>Dikarya</taxon>
        <taxon>Ascomycota</taxon>
        <taxon>Pezizomycotina</taxon>
        <taxon>Sordariomycetes</taxon>
        <taxon>Hypocreomycetidae</taxon>
        <taxon>Hypocreales</taxon>
        <taxon>Nectriaceae</taxon>
        <taxon>Fusarium</taxon>
        <taxon>Fusarium oxysporum species complex</taxon>
    </lineage>
</organism>
<sequence length="89" mass="9814">MPYILEIMASSNGLFLISTILEMMIMAPQNTPAAPSPAMALPMMKAAELGAAAQRIEPPSKMIEEIKYTHLRLKKVYILPKAVERLSAE</sequence>
<evidence type="ECO:0000313" key="1">
    <source>
        <dbReference type="EMBL" id="RKK12139.1"/>
    </source>
</evidence>
<accession>A0A3L6N3U9</accession>
<dbReference type="Proteomes" id="UP000270866">
    <property type="component" value="Chromosome 11"/>
</dbReference>
<name>A0A3L6N3U9_FUSOX</name>
<protein>
    <submittedName>
        <fullName evidence="1">Uncharacterized protein</fullName>
    </submittedName>
</protein>
<comment type="caution">
    <text evidence="1">The sequence shown here is derived from an EMBL/GenBank/DDBJ whole genome shotgun (WGS) entry which is preliminary data.</text>
</comment>
<dbReference type="AlphaFoldDB" id="A0A3L6N3U9"/>